<accession>A0A9K3PFY8</accession>
<organism evidence="5 6">
    <name type="scientific">Nitzschia inconspicua</name>
    <dbReference type="NCBI Taxonomy" id="303405"/>
    <lineage>
        <taxon>Eukaryota</taxon>
        <taxon>Sar</taxon>
        <taxon>Stramenopiles</taxon>
        <taxon>Ochrophyta</taxon>
        <taxon>Bacillariophyta</taxon>
        <taxon>Bacillariophyceae</taxon>
        <taxon>Bacillariophycidae</taxon>
        <taxon>Bacillariales</taxon>
        <taxon>Bacillariaceae</taxon>
        <taxon>Nitzschia</taxon>
    </lineage>
</organism>
<feature type="region of interest" description="Disordered" evidence="2">
    <location>
        <begin position="332"/>
        <end position="363"/>
    </location>
</feature>
<name>A0A9K3PFY8_9STRA</name>
<evidence type="ECO:0000313" key="5">
    <source>
        <dbReference type="EMBL" id="KAG7345805.1"/>
    </source>
</evidence>
<comment type="similarity">
    <text evidence="1">Belongs to the pirin family.</text>
</comment>
<gene>
    <name evidence="5" type="ORF">IV203_033336</name>
</gene>
<dbReference type="OrthoDB" id="198735at2759"/>
<feature type="compositionally biased region" description="Polar residues" evidence="2">
    <location>
        <begin position="338"/>
        <end position="347"/>
    </location>
</feature>
<keyword evidence="6" id="KW-1185">Reference proteome</keyword>
<dbReference type="InterPro" id="IPR003829">
    <property type="entry name" value="Pirin_N_dom"/>
</dbReference>
<evidence type="ECO:0000313" key="6">
    <source>
        <dbReference type="Proteomes" id="UP000693970"/>
    </source>
</evidence>
<proteinExistence type="inferred from homology"/>
<evidence type="ECO:0000256" key="3">
    <source>
        <dbReference type="SAM" id="Phobius"/>
    </source>
</evidence>
<sequence length="566" mass="64675">MFRAPRQIRVERFARLPVWPVWSGVLLFILGLLVGRETASKLECWMGGRVCPMILYQDDNNNIIDDTKTTTRTTTTTRTNSRSVHSTTTTTATTTSPFLLLVHHNHRFPWWDGIGRTLTKQFLPEGFPSHPHRGFTTMTYILQGGFVHRDSMGIKQEYGDNIITNGNNNNKNNSYNPVQWLFTGAGLLHEEMFSPHHERQELYQLWINVPAEYKLAPPQVRLLSTTTRSTNSIDTNTNKESNATTAVVDMPVVTKSTIHNTVVVDDATKIPPSDSNNQIRRQQQQPPAVTSITTKSTVRIVAGKYDNQQSTAPIMSDMAILHVTVKTFRNRRTERKLANNNNISSSMEEQEEQQEQQEQAPTSTAVGWTYTIPPHFDTLLLYIRQGSCDVTTTCTSQDRRTGRIVTRTVTKPNVPLHSTVFVEPSIEFQGNCKLIHESITITPTRLGETVDVLVLTGQPLYERFVNSNNNNNNNNSMSSSSSSSERTSSTVEPISMQGSMVMNFPHEIETAYVDYQMGKMGRPWDHELTDDEWKQHVERYPNIYYYPRLQKKNQNKESNYYDNYYY</sequence>
<dbReference type="PANTHER" id="PTHR13903:SF8">
    <property type="entry name" value="PIRIN"/>
    <property type="match status" value="1"/>
</dbReference>
<feature type="region of interest" description="Disordered" evidence="2">
    <location>
        <begin position="465"/>
        <end position="492"/>
    </location>
</feature>
<evidence type="ECO:0000256" key="1">
    <source>
        <dbReference type="RuleBase" id="RU003457"/>
    </source>
</evidence>
<reference evidence="5" key="1">
    <citation type="journal article" date="2021" name="Sci. Rep.">
        <title>Diploid genomic architecture of Nitzschia inconspicua, an elite biomass production diatom.</title>
        <authorList>
            <person name="Oliver A."/>
            <person name="Podell S."/>
            <person name="Pinowska A."/>
            <person name="Traller J.C."/>
            <person name="Smith S.R."/>
            <person name="McClure R."/>
            <person name="Beliaev A."/>
            <person name="Bohutskyi P."/>
            <person name="Hill E.A."/>
            <person name="Rabines A."/>
            <person name="Zheng H."/>
            <person name="Allen L.Z."/>
            <person name="Kuo A."/>
            <person name="Grigoriev I.V."/>
            <person name="Allen A.E."/>
            <person name="Hazlebeck D."/>
            <person name="Allen E.E."/>
        </authorList>
    </citation>
    <scope>NUCLEOTIDE SEQUENCE</scope>
    <source>
        <strain evidence="5">Hildebrandi</strain>
    </source>
</reference>
<keyword evidence="3" id="KW-1133">Transmembrane helix</keyword>
<dbReference type="Pfam" id="PF02678">
    <property type="entry name" value="Pirin"/>
    <property type="match status" value="1"/>
</dbReference>
<dbReference type="EMBL" id="JAGRRH010000022">
    <property type="protein sequence ID" value="KAG7345805.1"/>
    <property type="molecule type" value="Genomic_DNA"/>
</dbReference>
<protein>
    <submittedName>
        <fullName evidence="5">Pirin-like protein</fullName>
    </submittedName>
</protein>
<feature type="domain" description="Pirin N-terminal" evidence="4">
    <location>
        <begin position="89"/>
        <end position="207"/>
    </location>
</feature>
<feature type="compositionally biased region" description="Low complexity" evidence="2">
    <location>
        <begin position="466"/>
        <end position="484"/>
    </location>
</feature>
<feature type="transmembrane region" description="Helical" evidence="3">
    <location>
        <begin position="12"/>
        <end position="34"/>
    </location>
</feature>
<dbReference type="PANTHER" id="PTHR13903">
    <property type="entry name" value="PIRIN-RELATED"/>
    <property type="match status" value="1"/>
</dbReference>
<comment type="caution">
    <text evidence="5">The sequence shown here is derived from an EMBL/GenBank/DDBJ whole genome shotgun (WGS) entry which is preliminary data.</text>
</comment>
<keyword evidence="3" id="KW-0812">Transmembrane</keyword>
<keyword evidence="3" id="KW-0472">Membrane</keyword>
<dbReference type="Proteomes" id="UP000693970">
    <property type="component" value="Unassembled WGS sequence"/>
</dbReference>
<reference evidence="5" key="2">
    <citation type="submission" date="2021-04" db="EMBL/GenBank/DDBJ databases">
        <authorList>
            <person name="Podell S."/>
        </authorList>
    </citation>
    <scope>NUCLEOTIDE SEQUENCE</scope>
    <source>
        <strain evidence="5">Hildebrandi</strain>
    </source>
</reference>
<dbReference type="InterPro" id="IPR012093">
    <property type="entry name" value="Pirin"/>
</dbReference>
<dbReference type="AlphaFoldDB" id="A0A9K3PFY8"/>
<feature type="compositionally biased region" description="Low complexity" evidence="2">
    <location>
        <begin position="276"/>
        <end position="287"/>
    </location>
</feature>
<evidence type="ECO:0000259" key="4">
    <source>
        <dbReference type="Pfam" id="PF02678"/>
    </source>
</evidence>
<evidence type="ECO:0000256" key="2">
    <source>
        <dbReference type="SAM" id="MobiDB-lite"/>
    </source>
</evidence>
<feature type="region of interest" description="Disordered" evidence="2">
    <location>
        <begin position="267"/>
        <end position="292"/>
    </location>
</feature>